<dbReference type="PROSITE" id="PS51372">
    <property type="entry name" value="PRD_2"/>
    <property type="match status" value="2"/>
</dbReference>
<dbReference type="EMBL" id="BOPZ01000053">
    <property type="protein sequence ID" value="GIM30695.1"/>
    <property type="molecule type" value="Genomic_DNA"/>
</dbReference>
<feature type="domain" description="PRD" evidence="2">
    <location>
        <begin position="170"/>
        <end position="279"/>
    </location>
</feature>
<dbReference type="InterPro" id="IPR004341">
    <property type="entry name" value="CAT_RNA-bd_dom"/>
</dbReference>
<dbReference type="SMART" id="SM01061">
    <property type="entry name" value="CAT_RBD"/>
    <property type="match status" value="1"/>
</dbReference>
<gene>
    <name evidence="3" type="primary">licT</name>
    <name evidence="3" type="ORF">CPJCM30710_33610</name>
</gene>
<sequence length="279" mass="32931">MNIEKILNNNVVTTIGEDGIEKVVMGRGIAFKKKIGEEIEEDKIEKVFIIHNPHTSMRLQSLLNEIPIEYAEVSEEIIKHASEVIDKKLHEQIYLSLTDHIAFALRRAAEGLIMKNEMLWEIKRIYKKEFSIGMWAIRLIEEKLGVTLDENEAGFIALHIVNASLGQEMPDTMSITKLINDILNIVKYYFKIELDGESLSYFRFVTHLKFFAQRMFNRKQEINNDNSLYDVIRDKYQEPYLCVRKIKDYIQKNYDYELTEEEMVYLMLHIQRLISRKSE</sequence>
<comment type="caution">
    <text evidence="3">The sequence shown here is derived from an EMBL/GenBank/DDBJ whole genome shotgun (WGS) entry which is preliminary data.</text>
</comment>
<proteinExistence type="predicted"/>
<dbReference type="SUPFAM" id="SSF63520">
    <property type="entry name" value="PTS-regulatory domain, PRD"/>
    <property type="match status" value="2"/>
</dbReference>
<evidence type="ECO:0000313" key="4">
    <source>
        <dbReference type="Proteomes" id="UP000679179"/>
    </source>
</evidence>
<dbReference type="PANTHER" id="PTHR30185">
    <property type="entry name" value="CRYPTIC BETA-GLUCOSIDE BGL OPERON ANTITERMINATOR"/>
    <property type="match status" value="1"/>
</dbReference>
<reference evidence="3" key="1">
    <citation type="submission" date="2021-03" db="EMBL/GenBank/DDBJ databases">
        <title>Taxonomic study of Clostridium polyendosporum from meadow-gley soil under rice.</title>
        <authorList>
            <person name="Kobayashi H."/>
            <person name="Tanizawa Y."/>
            <person name="Yagura M."/>
        </authorList>
    </citation>
    <scope>NUCLEOTIDE SEQUENCE</scope>
    <source>
        <strain evidence="3">JCM 30710</strain>
    </source>
</reference>
<dbReference type="Gene3D" id="2.30.24.10">
    <property type="entry name" value="CAT RNA-binding domain"/>
    <property type="match status" value="1"/>
</dbReference>
<dbReference type="Gene3D" id="1.10.1790.10">
    <property type="entry name" value="PRD domain"/>
    <property type="match status" value="2"/>
</dbReference>
<keyword evidence="1" id="KW-0677">Repeat</keyword>
<dbReference type="NCBIfam" id="NF046042">
    <property type="entry name" value="LicT"/>
    <property type="match status" value="1"/>
</dbReference>
<dbReference type="RefSeq" id="WP_212905359.1">
    <property type="nucleotide sequence ID" value="NZ_BOPZ01000053.1"/>
</dbReference>
<dbReference type="Pfam" id="PF00874">
    <property type="entry name" value="PRD"/>
    <property type="match status" value="2"/>
</dbReference>
<dbReference type="GO" id="GO:0006355">
    <property type="term" value="P:regulation of DNA-templated transcription"/>
    <property type="evidence" value="ECO:0007669"/>
    <property type="project" value="InterPro"/>
</dbReference>
<keyword evidence="4" id="KW-1185">Reference proteome</keyword>
<dbReference type="PANTHER" id="PTHR30185:SF15">
    <property type="entry name" value="CRYPTIC BETA-GLUCOSIDE BGL OPERON ANTITERMINATOR"/>
    <property type="match status" value="1"/>
</dbReference>
<evidence type="ECO:0000259" key="2">
    <source>
        <dbReference type="PROSITE" id="PS51372"/>
    </source>
</evidence>
<dbReference type="Pfam" id="PF03123">
    <property type="entry name" value="CAT_RBD"/>
    <property type="match status" value="1"/>
</dbReference>
<protein>
    <submittedName>
        <fullName evidence="3">Transcriptional regulator</fullName>
    </submittedName>
</protein>
<dbReference type="InterPro" id="IPR036634">
    <property type="entry name" value="PRD_sf"/>
</dbReference>
<evidence type="ECO:0000313" key="3">
    <source>
        <dbReference type="EMBL" id="GIM30695.1"/>
    </source>
</evidence>
<dbReference type="InterPro" id="IPR050661">
    <property type="entry name" value="BglG_antiterminators"/>
</dbReference>
<dbReference type="InterPro" id="IPR036650">
    <property type="entry name" value="CAT_RNA-bd_dom_sf"/>
</dbReference>
<dbReference type="GO" id="GO:0003723">
    <property type="term" value="F:RNA binding"/>
    <property type="evidence" value="ECO:0007669"/>
    <property type="project" value="InterPro"/>
</dbReference>
<evidence type="ECO:0000256" key="1">
    <source>
        <dbReference type="ARBA" id="ARBA00022737"/>
    </source>
</evidence>
<dbReference type="AlphaFoldDB" id="A0A919S1U0"/>
<accession>A0A919S1U0</accession>
<dbReference type="Proteomes" id="UP000679179">
    <property type="component" value="Unassembled WGS sequence"/>
</dbReference>
<feature type="domain" description="PRD" evidence="2">
    <location>
        <begin position="65"/>
        <end position="169"/>
    </location>
</feature>
<dbReference type="InterPro" id="IPR011608">
    <property type="entry name" value="PRD"/>
</dbReference>
<dbReference type="SUPFAM" id="SSF50151">
    <property type="entry name" value="SacY-like RNA-binding domain"/>
    <property type="match status" value="1"/>
</dbReference>
<name>A0A919S1U0_9CLOT</name>
<organism evidence="3 4">
    <name type="scientific">Clostridium polyendosporum</name>
    <dbReference type="NCBI Taxonomy" id="69208"/>
    <lineage>
        <taxon>Bacteria</taxon>
        <taxon>Bacillati</taxon>
        <taxon>Bacillota</taxon>
        <taxon>Clostridia</taxon>
        <taxon>Eubacteriales</taxon>
        <taxon>Clostridiaceae</taxon>
        <taxon>Clostridium</taxon>
    </lineage>
</organism>